<proteinExistence type="predicted"/>
<keyword evidence="3" id="KW-1185">Reference proteome</keyword>
<comment type="caution">
    <text evidence="2">The sequence shown here is derived from an EMBL/GenBank/DDBJ whole genome shotgun (WGS) entry which is preliminary data.</text>
</comment>
<keyword evidence="1" id="KW-0472">Membrane</keyword>
<organism evidence="2 3">
    <name type="scientific">Argiope bruennichi</name>
    <name type="common">Wasp spider</name>
    <name type="synonym">Aranea bruennichi</name>
    <dbReference type="NCBI Taxonomy" id="94029"/>
    <lineage>
        <taxon>Eukaryota</taxon>
        <taxon>Metazoa</taxon>
        <taxon>Ecdysozoa</taxon>
        <taxon>Arthropoda</taxon>
        <taxon>Chelicerata</taxon>
        <taxon>Arachnida</taxon>
        <taxon>Araneae</taxon>
        <taxon>Araneomorphae</taxon>
        <taxon>Entelegynae</taxon>
        <taxon>Araneoidea</taxon>
        <taxon>Araneidae</taxon>
        <taxon>Argiope</taxon>
    </lineage>
</organism>
<sequence>MHTRRRSYHLWPKISKGNKEEKKRNGVPKRFFFAINISLLYITQCKIFVKKSVFTLFSLHFYRFVGSLALSIPAVVKSNETPAGPKRFRLILLFAGISCAGGSMFWALFGLPLPTTL</sequence>
<feature type="transmembrane region" description="Helical" evidence="1">
    <location>
        <begin position="55"/>
        <end position="76"/>
    </location>
</feature>
<dbReference type="AlphaFoldDB" id="A0A8T0G1I7"/>
<evidence type="ECO:0000313" key="2">
    <source>
        <dbReference type="EMBL" id="KAF8795043.1"/>
    </source>
</evidence>
<feature type="transmembrane region" description="Helical" evidence="1">
    <location>
        <begin position="31"/>
        <end position="49"/>
    </location>
</feature>
<dbReference type="Proteomes" id="UP000807504">
    <property type="component" value="Unassembled WGS sequence"/>
</dbReference>
<protein>
    <submittedName>
        <fullName evidence="2">Uncharacterized protein</fullName>
    </submittedName>
</protein>
<accession>A0A8T0G1I7</accession>
<evidence type="ECO:0000313" key="3">
    <source>
        <dbReference type="Proteomes" id="UP000807504"/>
    </source>
</evidence>
<keyword evidence="1" id="KW-1133">Transmembrane helix</keyword>
<reference evidence="2" key="1">
    <citation type="journal article" date="2020" name="bioRxiv">
        <title>Chromosome-level reference genome of the European wasp spider Argiope bruennichi: a resource for studies on range expansion and evolutionary adaptation.</title>
        <authorList>
            <person name="Sheffer M.M."/>
            <person name="Hoppe A."/>
            <person name="Krehenwinkel H."/>
            <person name="Uhl G."/>
            <person name="Kuss A.W."/>
            <person name="Jensen L."/>
            <person name="Jensen C."/>
            <person name="Gillespie R.G."/>
            <person name="Hoff K.J."/>
            <person name="Prost S."/>
        </authorList>
    </citation>
    <scope>NUCLEOTIDE SEQUENCE</scope>
</reference>
<gene>
    <name evidence="2" type="ORF">HNY73_002941</name>
</gene>
<keyword evidence="1" id="KW-0812">Transmembrane</keyword>
<name>A0A8T0G1I7_ARGBR</name>
<dbReference type="EMBL" id="JABXBU010000002">
    <property type="protein sequence ID" value="KAF8795043.1"/>
    <property type="molecule type" value="Genomic_DNA"/>
</dbReference>
<reference evidence="2" key="2">
    <citation type="submission" date="2020-06" db="EMBL/GenBank/DDBJ databases">
        <authorList>
            <person name="Sheffer M."/>
        </authorList>
    </citation>
    <scope>NUCLEOTIDE SEQUENCE</scope>
</reference>
<evidence type="ECO:0000256" key="1">
    <source>
        <dbReference type="SAM" id="Phobius"/>
    </source>
</evidence>
<feature type="transmembrane region" description="Helical" evidence="1">
    <location>
        <begin position="88"/>
        <end position="109"/>
    </location>
</feature>